<dbReference type="EnsemblMetazoa" id="XM_028658838.1">
    <property type="protein sequence ID" value="XP_028514639.1"/>
    <property type="gene ID" value="LOC110238170"/>
</dbReference>
<dbReference type="PROSITE" id="PS50096">
    <property type="entry name" value="IQ"/>
    <property type="match status" value="1"/>
</dbReference>
<dbReference type="GeneID" id="110238170"/>
<dbReference type="KEGG" id="epa:110238170"/>
<keyword evidence="10" id="KW-0175">Coiled coil</keyword>
<evidence type="ECO:0000256" key="3">
    <source>
        <dbReference type="ARBA" id="ARBA00009071"/>
    </source>
</evidence>
<evidence type="ECO:0000313" key="13">
    <source>
        <dbReference type="Proteomes" id="UP000887567"/>
    </source>
</evidence>
<evidence type="ECO:0000256" key="11">
    <source>
        <dbReference type="SAM" id="MobiDB-lite"/>
    </source>
</evidence>
<feature type="region of interest" description="Disordered" evidence="11">
    <location>
        <begin position="1"/>
        <end position="20"/>
    </location>
</feature>
<dbReference type="PANTHER" id="PTHR31598:SF1">
    <property type="entry name" value="DYNEIN REGULATORY COMPLEX PROTEIN 10"/>
    <property type="match status" value="1"/>
</dbReference>
<dbReference type="PANTHER" id="PTHR31598">
    <property type="entry name" value="IQ DOMAIN-CONTAINING PROTEIN D"/>
    <property type="match status" value="1"/>
</dbReference>
<protein>
    <recommendedName>
        <fullName evidence="4">Dynein regulatory complex protein 10</fullName>
    </recommendedName>
</protein>
<evidence type="ECO:0000256" key="6">
    <source>
        <dbReference type="ARBA" id="ARBA00022846"/>
    </source>
</evidence>
<evidence type="ECO:0000256" key="4">
    <source>
        <dbReference type="ARBA" id="ARBA00021752"/>
    </source>
</evidence>
<accession>A0A913YHU0</accession>
<dbReference type="CDD" id="cd23767">
    <property type="entry name" value="IQCD"/>
    <property type="match status" value="1"/>
</dbReference>
<keyword evidence="7" id="KW-0969">Cilium</keyword>
<sequence>MNFNPDSPTRGLGAYSPHPSLPKSALGDACKILEPTRKTIQTLEAQRLIAVLEDTIHRLELVMALQQVLQQLPRFKIMLGTELVDLMENHDVRQRQYQVLVGRLQKEDLRIACAERRSLIDKGIQGDGQEVFVPRDISSEEDDVNEYWQMMKKDTAISEQGLKYSLLDLLRYFKKNPKAVENILALKLPCAPAYRTFLDYMEQLMTIMKERLLTFPSEELRRKKMIIDIFMRERKTNATKEKLEAKYIDAVKEKEAEISERNSVITQLKNELSMLDKITRDNHQKMLSDAIKQCSFDAKSSKTKKTRIRDEMLSIKKELRDHSREHREAETSMRKRTFKIGTEVFNWVQKYDADMGGRQDEYDRINKQYEGEKEDLSELENRFKTIEEQYDAIVEERKLALEAAQRKEEELRRQSLAVTKIAALWKGYIYRKNLKKKAQKGKGGKKDGRKRK</sequence>
<proteinExistence type="inferred from homology"/>
<keyword evidence="8" id="KW-0206">Cytoskeleton</keyword>
<comment type="subcellular location">
    <subcellularLocation>
        <location evidence="2">Cytoplasm</location>
        <location evidence="2">Cytoskeleton</location>
        <location evidence="2">Flagellum axoneme</location>
    </subcellularLocation>
</comment>
<feature type="coiled-coil region" evidence="10">
    <location>
        <begin position="362"/>
        <end position="414"/>
    </location>
</feature>
<evidence type="ECO:0000313" key="12">
    <source>
        <dbReference type="EnsemblMetazoa" id="XP_028514639.1"/>
    </source>
</evidence>
<evidence type="ECO:0000256" key="5">
    <source>
        <dbReference type="ARBA" id="ARBA00022490"/>
    </source>
</evidence>
<evidence type="ECO:0000256" key="10">
    <source>
        <dbReference type="SAM" id="Coils"/>
    </source>
</evidence>
<dbReference type="InterPro" id="IPR042815">
    <property type="entry name" value="DRC10"/>
</dbReference>
<evidence type="ECO:0000256" key="7">
    <source>
        <dbReference type="ARBA" id="ARBA00023069"/>
    </source>
</evidence>
<evidence type="ECO:0000256" key="2">
    <source>
        <dbReference type="ARBA" id="ARBA00004611"/>
    </source>
</evidence>
<dbReference type="Proteomes" id="UP000887567">
    <property type="component" value="Unplaced"/>
</dbReference>
<feature type="coiled-coil region" evidence="10">
    <location>
        <begin position="240"/>
        <end position="271"/>
    </location>
</feature>
<keyword evidence="5" id="KW-0963">Cytoplasm</keyword>
<dbReference type="RefSeq" id="XP_028514639.1">
    <property type="nucleotide sequence ID" value="XM_028658838.1"/>
</dbReference>
<organism evidence="12 13">
    <name type="scientific">Exaiptasia diaphana</name>
    <name type="common">Tropical sea anemone</name>
    <name type="synonym">Aiptasia pulchella</name>
    <dbReference type="NCBI Taxonomy" id="2652724"/>
    <lineage>
        <taxon>Eukaryota</taxon>
        <taxon>Metazoa</taxon>
        <taxon>Cnidaria</taxon>
        <taxon>Anthozoa</taxon>
        <taxon>Hexacorallia</taxon>
        <taxon>Actiniaria</taxon>
        <taxon>Aiptasiidae</taxon>
        <taxon>Exaiptasia</taxon>
    </lineage>
</organism>
<dbReference type="OrthoDB" id="5982628at2759"/>
<keyword evidence="13" id="KW-1185">Reference proteome</keyword>
<reference evidence="12" key="1">
    <citation type="submission" date="2022-11" db="UniProtKB">
        <authorList>
            <consortium name="EnsemblMetazoa"/>
        </authorList>
    </citation>
    <scope>IDENTIFICATION</scope>
</reference>
<comment type="similarity">
    <text evidence="3">Belongs to the DRC10 family.</text>
</comment>
<keyword evidence="9" id="KW-0966">Cell projection</keyword>
<evidence type="ECO:0000256" key="8">
    <source>
        <dbReference type="ARBA" id="ARBA00023212"/>
    </source>
</evidence>
<evidence type="ECO:0000256" key="9">
    <source>
        <dbReference type="ARBA" id="ARBA00023273"/>
    </source>
</evidence>
<dbReference type="AlphaFoldDB" id="A0A913YHU0"/>
<keyword evidence="6" id="KW-0282">Flagellum</keyword>
<name>A0A913YHU0_EXADI</name>
<comment type="function">
    <text evidence="1">Component of the nexin-dynein regulatory complex (N-DRC), a key regulator of ciliary/flagellar motility which maintains the alignment and integrity of the distal axoneme and regulates microtubule sliding in motile axonemes.</text>
</comment>
<dbReference type="OMA" id="KWKKHMR"/>
<evidence type="ECO:0000256" key="1">
    <source>
        <dbReference type="ARBA" id="ARBA00003029"/>
    </source>
</evidence>